<dbReference type="NCBIfam" id="TIGR01325">
    <property type="entry name" value="O_suc_HS_sulf"/>
    <property type="match status" value="1"/>
</dbReference>
<name>A0ABY6Q776_9GAMM</name>
<gene>
    <name evidence="3" type="primary">metZ</name>
    <name evidence="5" type="ORF">E0F26_08385</name>
</gene>
<dbReference type="PANTHER" id="PTHR11808:SF80">
    <property type="entry name" value="CYSTATHIONINE GAMMA-LYASE"/>
    <property type="match status" value="1"/>
</dbReference>
<accession>A0ABY6Q776</accession>
<evidence type="ECO:0000313" key="5">
    <source>
        <dbReference type="EMBL" id="UZP74755.1"/>
    </source>
</evidence>
<dbReference type="SUPFAM" id="SSF53383">
    <property type="entry name" value="PLP-dependent transferases"/>
    <property type="match status" value="1"/>
</dbReference>
<dbReference type="Gene3D" id="3.90.1150.10">
    <property type="entry name" value="Aspartate Aminotransferase, domain 1"/>
    <property type="match status" value="1"/>
</dbReference>
<dbReference type="EC" id="2.5.1.-" evidence="3"/>
<comment type="pathway">
    <text evidence="3">Amino-acid biosynthesis; L-methionine biosynthesis via de novo pathway; L-homocysteine from O-succinyl-L-homoserine: step 1/1.</text>
</comment>
<comment type="similarity">
    <text evidence="3">Belongs to the trans-sulfuration enzymes family. MetZ subfamily.</text>
</comment>
<dbReference type="Gene3D" id="3.40.640.10">
    <property type="entry name" value="Type I PLP-dependent aspartate aminotransferase-like (Major domain)"/>
    <property type="match status" value="1"/>
</dbReference>
<evidence type="ECO:0000256" key="2">
    <source>
        <dbReference type="ARBA" id="ARBA00022898"/>
    </source>
</evidence>
<dbReference type="InterPro" id="IPR015421">
    <property type="entry name" value="PyrdxlP-dep_Trfase_major"/>
</dbReference>
<dbReference type="PROSITE" id="PS00868">
    <property type="entry name" value="CYS_MET_METAB_PP"/>
    <property type="match status" value="1"/>
</dbReference>
<dbReference type="Pfam" id="PF01053">
    <property type="entry name" value="Cys_Met_Meta_PP"/>
    <property type="match status" value="1"/>
</dbReference>
<dbReference type="InterPro" id="IPR006234">
    <property type="entry name" value="O-succ-hSer_sulfhydrylase"/>
</dbReference>
<keyword evidence="2 3" id="KW-0663">Pyridoxal phosphate</keyword>
<reference evidence="5 6" key="1">
    <citation type="submission" date="2019-02" db="EMBL/GenBank/DDBJ databases">
        <title>Halieaceae_genomes.</title>
        <authorList>
            <person name="Li S.-H."/>
        </authorList>
    </citation>
    <scope>NUCLEOTIDE SEQUENCE [LARGE SCALE GENOMIC DNA]</scope>
    <source>
        <strain evidence="5 6">JH123</strain>
    </source>
</reference>
<dbReference type="PIRSF" id="PIRSF001434">
    <property type="entry name" value="CGS"/>
    <property type="match status" value="1"/>
</dbReference>
<proteinExistence type="inferred from homology"/>
<dbReference type="PANTHER" id="PTHR11808">
    <property type="entry name" value="TRANS-SULFURATION ENZYME FAMILY MEMBER"/>
    <property type="match status" value="1"/>
</dbReference>
<organism evidence="5 6">
    <name type="scientific">Candidatus Paraluminiphilus aquimaris</name>
    <dbReference type="NCBI Taxonomy" id="2518994"/>
    <lineage>
        <taxon>Bacteria</taxon>
        <taxon>Pseudomonadati</taxon>
        <taxon>Pseudomonadota</taxon>
        <taxon>Gammaproteobacteria</taxon>
        <taxon>Cellvibrionales</taxon>
        <taxon>Halieaceae</taxon>
        <taxon>Candidatus Paraluminiphilus</taxon>
    </lineage>
</organism>
<feature type="modified residue" description="N6-(pyridoxal phosphate)lysine" evidence="3">
    <location>
        <position position="211"/>
    </location>
</feature>
<evidence type="ECO:0000256" key="1">
    <source>
        <dbReference type="ARBA" id="ARBA00001933"/>
    </source>
</evidence>
<keyword evidence="6" id="KW-1185">Reference proteome</keyword>
<comment type="function">
    <text evidence="3">Catalyzes the formation of L-homocysteine from O-succinyl-L-homoserine (OSHS) and hydrogen sulfide.</text>
</comment>
<keyword evidence="3" id="KW-0486">Methionine biosynthesis</keyword>
<evidence type="ECO:0000313" key="6">
    <source>
        <dbReference type="Proteomes" id="UP001317963"/>
    </source>
</evidence>
<keyword evidence="3" id="KW-0028">Amino-acid biosynthesis</keyword>
<dbReference type="Proteomes" id="UP001317963">
    <property type="component" value="Chromosome"/>
</dbReference>
<comment type="subunit">
    <text evidence="3">Homotetramer.</text>
</comment>
<dbReference type="EMBL" id="CP036501">
    <property type="protein sequence ID" value="UZP74755.1"/>
    <property type="molecule type" value="Genomic_DNA"/>
</dbReference>
<dbReference type="NCBIfam" id="NF006003">
    <property type="entry name" value="PRK08133.1"/>
    <property type="match status" value="1"/>
</dbReference>
<comment type="catalytic activity">
    <reaction evidence="3">
        <text>O-succinyl-L-homoserine + hydrogen sulfide = L-homocysteine + succinate</text>
        <dbReference type="Rhea" id="RHEA:27826"/>
        <dbReference type="ChEBI" id="CHEBI:29919"/>
        <dbReference type="ChEBI" id="CHEBI:30031"/>
        <dbReference type="ChEBI" id="CHEBI:57661"/>
        <dbReference type="ChEBI" id="CHEBI:58199"/>
    </reaction>
</comment>
<keyword evidence="3" id="KW-0808">Transferase</keyword>
<dbReference type="InterPro" id="IPR015424">
    <property type="entry name" value="PyrdxlP-dep_Trfase"/>
</dbReference>
<dbReference type="InterPro" id="IPR054542">
    <property type="entry name" value="Cys_met_metab_PP"/>
</dbReference>
<dbReference type="InterPro" id="IPR000277">
    <property type="entry name" value="Cys/Met-Metab_PyrdxlP-dep_enz"/>
</dbReference>
<dbReference type="InterPro" id="IPR015422">
    <property type="entry name" value="PyrdxlP-dep_Trfase_small"/>
</dbReference>
<evidence type="ECO:0000256" key="3">
    <source>
        <dbReference type="HAMAP-Rule" id="MF_02056"/>
    </source>
</evidence>
<evidence type="ECO:0000256" key="4">
    <source>
        <dbReference type="RuleBase" id="RU362118"/>
    </source>
</evidence>
<dbReference type="HAMAP" id="MF_02056">
    <property type="entry name" value="MetZ"/>
    <property type="match status" value="1"/>
</dbReference>
<comment type="cofactor">
    <cofactor evidence="1 3 4">
        <name>pyridoxal 5'-phosphate</name>
        <dbReference type="ChEBI" id="CHEBI:597326"/>
    </cofactor>
</comment>
<protein>
    <recommendedName>
        <fullName evidence="3">O-succinylhomoserine sulfhydrylase</fullName>
        <shortName evidence="3">OSH sulfhydrylase</shortName>
        <shortName evidence="3">OSHS sulfhydrylase</shortName>
        <ecNumber evidence="3">2.5.1.-</ecNumber>
    </recommendedName>
</protein>
<dbReference type="CDD" id="cd00614">
    <property type="entry name" value="CGS_like"/>
    <property type="match status" value="1"/>
</dbReference>
<sequence>MSDEPLSEAGFETLAIREGLTRGFEQEHSDPIYATSSFVFESAEEAAATFAGDRAGNTYSRFSNPTVSVFEKRLAALEGGEDCVATSSGMSAILTLCLTVLKSGDHVVCSKNVFGSTVSLFNNILTKLDIEVSFVSLRNLEEWRAAVTPRTKLFFCETPSNPICEVGDIRAIASIAHASNALLAVDNCFCTPALQRPLALDADVVMHSATKYLDGQGRVLGGALVGTTELMADVRSFVRVCGPSMSPFNAWVFSKGLETLQLRMNAHSASAMALAEWLSAHERVTTVNYCGLESHPDHQLAASQQSAFGGVLSFEMAGGQDEAWAFINGVRLMSLTANLGDVKTTICHPASTTHGRLSDDQKREAGITPSLIRIAVGLEDVADLIKDCERGFKALSA</sequence>